<keyword evidence="7" id="KW-0406">Ion transport</keyword>
<dbReference type="InterPro" id="IPR050298">
    <property type="entry name" value="Gram-neg_bact_OMP"/>
</dbReference>
<keyword evidence="6 11" id="KW-0732">Signal</keyword>
<comment type="subunit">
    <text evidence="2">Homotrimer.</text>
</comment>
<dbReference type="Pfam" id="PF13609">
    <property type="entry name" value="Porin_4"/>
    <property type="match status" value="1"/>
</dbReference>
<evidence type="ECO:0000256" key="5">
    <source>
        <dbReference type="ARBA" id="ARBA00022692"/>
    </source>
</evidence>
<evidence type="ECO:0000256" key="1">
    <source>
        <dbReference type="ARBA" id="ARBA00004571"/>
    </source>
</evidence>
<dbReference type="InterPro" id="IPR023614">
    <property type="entry name" value="Porin_dom_sf"/>
</dbReference>
<evidence type="ECO:0000256" key="10">
    <source>
        <dbReference type="ARBA" id="ARBA00023237"/>
    </source>
</evidence>
<organism evidence="13">
    <name type="scientific">Variovorax paradoxus (strain S110)</name>
    <dbReference type="NCBI Taxonomy" id="543728"/>
    <lineage>
        <taxon>Bacteria</taxon>
        <taxon>Pseudomonadati</taxon>
        <taxon>Pseudomonadota</taxon>
        <taxon>Betaproteobacteria</taxon>
        <taxon>Burkholderiales</taxon>
        <taxon>Comamonadaceae</taxon>
        <taxon>Variovorax</taxon>
    </lineage>
</organism>
<evidence type="ECO:0000256" key="2">
    <source>
        <dbReference type="ARBA" id="ARBA00011233"/>
    </source>
</evidence>
<dbReference type="EMBL" id="CP001636">
    <property type="protein sequence ID" value="ACS22500.1"/>
    <property type="molecule type" value="Genomic_DNA"/>
</dbReference>
<dbReference type="eggNOG" id="COG3203">
    <property type="taxonomic scope" value="Bacteria"/>
</dbReference>
<dbReference type="GO" id="GO:0006811">
    <property type="term" value="P:monoatomic ion transport"/>
    <property type="evidence" value="ECO:0007669"/>
    <property type="project" value="UniProtKB-KW"/>
</dbReference>
<dbReference type="GO" id="GO:0046930">
    <property type="term" value="C:pore complex"/>
    <property type="evidence" value="ECO:0007669"/>
    <property type="project" value="UniProtKB-KW"/>
</dbReference>
<dbReference type="InterPro" id="IPR033900">
    <property type="entry name" value="Gram_neg_porin_domain"/>
</dbReference>
<dbReference type="GO" id="GO:0009279">
    <property type="term" value="C:cell outer membrane"/>
    <property type="evidence" value="ECO:0007669"/>
    <property type="project" value="UniProtKB-SubCell"/>
</dbReference>
<dbReference type="CDD" id="cd00342">
    <property type="entry name" value="gram_neg_porins"/>
    <property type="match status" value="1"/>
</dbReference>
<evidence type="ECO:0000256" key="7">
    <source>
        <dbReference type="ARBA" id="ARBA00023065"/>
    </source>
</evidence>
<keyword evidence="8" id="KW-0626">Porin</keyword>
<keyword evidence="9" id="KW-0472">Membrane</keyword>
<dbReference type="STRING" id="543728.Vapar_5927"/>
<dbReference type="KEGG" id="vap:Vapar_5927"/>
<dbReference type="SUPFAM" id="SSF56935">
    <property type="entry name" value="Porins"/>
    <property type="match status" value="1"/>
</dbReference>
<keyword evidence="4" id="KW-1134">Transmembrane beta strand</keyword>
<evidence type="ECO:0000256" key="11">
    <source>
        <dbReference type="SAM" id="SignalP"/>
    </source>
</evidence>
<dbReference type="OrthoDB" id="6975458at2"/>
<evidence type="ECO:0000256" key="8">
    <source>
        <dbReference type="ARBA" id="ARBA00023114"/>
    </source>
</evidence>
<evidence type="ECO:0000256" key="6">
    <source>
        <dbReference type="ARBA" id="ARBA00022729"/>
    </source>
</evidence>
<dbReference type="Gene3D" id="2.40.160.10">
    <property type="entry name" value="Porin"/>
    <property type="match status" value="1"/>
</dbReference>
<dbReference type="GO" id="GO:0015288">
    <property type="term" value="F:porin activity"/>
    <property type="evidence" value="ECO:0007669"/>
    <property type="project" value="UniProtKB-KW"/>
</dbReference>
<evidence type="ECO:0000259" key="12">
    <source>
        <dbReference type="Pfam" id="PF13609"/>
    </source>
</evidence>
<feature type="chain" id="PRO_5002948347" evidence="11">
    <location>
        <begin position="21"/>
        <end position="431"/>
    </location>
</feature>
<name>C5D0F6_VARPS</name>
<feature type="signal peptide" evidence="11">
    <location>
        <begin position="1"/>
        <end position="20"/>
    </location>
</feature>
<dbReference type="AlphaFoldDB" id="C5D0F6"/>
<comment type="subcellular location">
    <subcellularLocation>
        <location evidence="1">Cell outer membrane</location>
        <topology evidence="1">Multi-pass membrane protein</topology>
    </subcellularLocation>
</comment>
<protein>
    <submittedName>
        <fullName evidence="13">Porin</fullName>
    </submittedName>
</protein>
<gene>
    <name evidence="13" type="ordered locus">Vapar_5927</name>
</gene>
<dbReference type="HOGENOM" id="CLU_038238_1_1_4"/>
<evidence type="ECO:0000256" key="4">
    <source>
        <dbReference type="ARBA" id="ARBA00022452"/>
    </source>
</evidence>
<keyword evidence="5" id="KW-0812">Transmembrane</keyword>
<sequence length="431" mass="44262" precursor="true">MKKKTIAAVVVLSCAGAASAQSSVTLFGALDAGVSYYSTTSSFYNNTGRLLLPGADIKRSQTTLSNSGTTPSRLGFRGTEDLGGGLAASFWMEAGLANDSGTGAGPGSVIVFNRRSTVSLSGPFGEVRLGRDYTPTYWNDAVFSPFSTLGVGTNVVSSVGSNLQIAKGPGSAVSATDNYMRTSNSIGYFLPPGLGGFYGQVQYALHENASQSNVPGTPSAKGRFAGGRLGYAAEALDVALAYGESTAADATALDAAGVATGARLREKIKTLSLGASYNFGAFKLFGELSQVRDVSVSTVPVPVLGALSTRETDKYKGGLLGVTVPAGAGLIKGSYSWVKFDNDLGAAASPFAADRDASVRKLAIGYEHNLLKRTALYATVARIRIKNGQNNPAIMAASTGGTAGYLSSGAGVSGYAPRGAMGYDFGIRHVF</sequence>
<evidence type="ECO:0000313" key="13">
    <source>
        <dbReference type="EMBL" id="ACS22500.1"/>
    </source>
</evidence>
<feature type="domain" description="Porin" evidence="12">
    <location>
        <begin position="7"/>
        <end position="387"/>
    </location>
</feature>
<dbReference type="PANTHER" id="PTHR34501:SF9">
    <property type="entry name" value="MAJOR OUTER MEMBRANE PROTEIN P.IA"/>
    <property type="match status" value="1"/>
</dbReference>
<reference evidence="13" key="1">
    <citation type="submission" date="2009-06" db="EMBL/GenBank/DDBJ databases">
        <title>Complete sequence of chromosome 2 of Variovorax paradoxus S110.</title>
        <authorList>
            <consortium name="US DOE Joint Genome Institute"/>
            <person name="Lucas S."/>
            <person name="Copeland A."/>
            <person name="Lapidus A."/>
            <person name="Glavina del Rio T."/>
            <person name="Tice H."/>
            <person name="Bruce D."/>
            <person name="Goodwin L."/>
            <person name="Pitluck S."/>
            <person name="Chertkov O."/>
            <person name="Brettin T."/>
            <person name="Detter J.C."/>
            <person name="Han C."/>
            <person name="Larimer F."/>
            <person name="Land M."/>
            <person name="Hauser L."/>
            <person name="Kyrpides N."/>
            <person name="Ovchinnikova G."/>
            <person name="Orwin P."/>
            <person name="Leadbetter J.R."/>
            <person name="Spain J.C."/>
            <person name="Han J.I."/>
        </authorList>
    </citation>
    <scope>NUCLEOTIDE SEQUENCE</scope>
    <source>
        <strain evidence="13">S110</strain>
    </source>
</reference>
<evidence type="ECO:0000256" key="3">
    <source>
        <dbReference type="ARBA" id="ARBA00022448"/>
    </source>
</evidence>
<keyword evidence="3" id="KW-0813">Transport</keyword>
<proteinExistence type="predicted"/>
<dbReference type="PANTHER" id="PTHR34501">
    <property type="entry name" value="PROTEIN YDDL-RELATED"/>
    <property type="match status" value="1"/>
</dbReference>
<evidence type="ECO:0000256" key="9">
    <source>
        <dbReference type="ARBA" id="ARBA00023136"/>
    </source>
</evidence>
<keyword evidence="10" id="KW-0998">Cell outer membrane</keyword>
<accession>C5D0F6</accession>